<evidence type="ECO:0000256" key="1">
    <source>
        <dbReference type="ARBA" id="ARBA00004141"/>
    </source>
</evidence>
<keyword evidence="3 5" id="KW-1133">Transmembrane helix</keyword>
<sequence>MPVSKSQRPSISLRIHDFIAGRWLVLGYLVLLTGLLWVGDGSLYTKLYYALFAAPALLGLMLKPDQIRVLLREPVILSFLALGTWVLISMSWTQASGAVTSLAKRPLYVFMLLVGCTLIALKSESLLLKTLRIGAGLGALAALINVVLFLQNGTPGERLIGTGALRNPLLTSHVLGFLCTYWIAAWLSRNERHDWLPIVMAVPLFAALLATGSRTPLMGIALTSVWMLFMSGKRAMILVGALLIAACAVYVTFPEILLHRGTSYRPELWSDALRQAGQHLWFGAGYESKFEFHIPEVGYPLYDPHNVELAVLLELGLIGLGLWGLMYAFALLRCLHLRAQPRFQIASALLVYGLCAGLTEGGNFLARPNESWFLIWIPLALLCALSIRHRQSQA</sequence>
<dbReference type="InterPro" id="IPR051533">
    <property type="entry name" value="WaaL-like"/>
</dbReference>
<keyword evidence="7" id="KW-0436">Ligase</keyword>
<dbReference type="AlphaFoldDB" id="A0A1G8PBD2"/>
<feature type="transmembrane region" description="Helical" evidence="5">
    <location>
        <begin position="20"/>
        <end position="38"/>
    </location>
</feature>
<dbReference type="GO" id="GO:0016874">
    <property type="term" value="F:ligase activity"/>
    <property type="evidence" value="ECO:0007669"/>
    <property type="project" value="UniProtKB-KW"/>
</dbReference>
<dbReference type="Pfam" id="PF04932">
    <property type="entry name" value="Wzy_C"/>
    <property type="match status" value="1"/>
</dbReference>
<reference evidence="7 8" key="1">
    <citation type="submission" date="2016-10" db="EMBL/GenBank/DDBJ databases">
        <authorList>
            <person name="de Groot N.N."/>
        </authorList>
    </citation>
    <scope>NUCLEOTIDE SEQUENCE [LARGE SCALE GENOMIC DNA]</scope>
    <source>
        <strain evidence="7 8">LMG 18387</strain>
    </source>
</reference>
<feature type="domain" description="O-antigen ligase-related" evidence="6">
    <location>
        <begin position="200"/>
        <end position="323"/>
    </location>
</feature>
<evidence type="ECO:0000259" key="6">
    <source>
        <dbReference type="Pfam" id="PF04932"/>
    </source>
</evidence>
<feature type="transmembrane region" description="Helical" evidence="5">
    <location>
        <begin position="74"/>
        <end position="93"/>
    </location>
</feature>
<dbReference type="GO" id="GO:0016020">
    <property type="term" value="C:membrane"/>
    <property type="evidence" value="ECO:0007669"/>
    <property type="project" value="UniProtKB-SubCell"/>
</dbReference>
<feature type="transmembrane region" description="Helical" evidence="5">
    <location>
        <begin position="105"/>
        <end position="121"/>
    </location>
</feature>
<dbReference type="PANTHER" id="PTHR37422">
    <property type="entry name" value="TEICHURONIC ACID BIOSYNTHESIS PROTEIN TUAE"/>
    <property type="match status" value="1"/>
</dbReference>
<evidence type="ECO:0000313" key="8">
    <source>
        <dbReference type="Proteomes" id="UP000198606"/>
    </source>
</evidence>
<feature type="transmembrane region" description="Helical" evidence="5">
    <location>
        <begin position="133"/>
        <end position="150"/>
    </location>
</feature>
<organism evidence="7 8">
    <name type="scientific">Phytopseudomonas flavescens</name>
    <dbReference type="NCBI Taxonomy" id="29435"/>
    <lineage>
        <taxon>Bacteria</taxon>
        <taxon>Pseudomonadati</taxon>
        <taxon>Pseudomonadota</taxon>
        <taxon>Gammaproteobacteria</taxon>
        <taxon>Pseudomonadales</taxon>
        <taxon>Pseudomonadaceae</taxon>
        <taxon>Phytopseudomonas</taxon>
    </lineage>
</organism>
<feature type="transmembrane region" description="Helical" evidence="5">
    <location>
        <begin position="343"/>
        <end position="359"/>
    </location>
</feature>
<keyword evidence="2 5" id="KW-0812">Transmembrane</keyword>
<protein>
    <submittedName>
        <fullName evidence="7">O-antigen ligase</fullName>
    </submittedName>
</protein>
<evidence type="ECO:0000313" key="7">
    <source>
        <dbReference type="EMBL" id="SDI89823.1"/>
    </source>
</evidence>
<evidence type="ECO:0000256" key="4">
    <source>
        <dbReference type="ARBA" id="ARBA00023136"/>
    </source>
</evidence>
<evidence type="ECO:0000256" key="5">
    <source>
        <dbReference type="SAM" id="Phobius"/>
    </source>
</evidence>
<gene>
    <name evidence="7" type="ORF">SAMN05216588_1289</name>
</gene>
<feature type="transmembrane region" description="Helical" evidence="5">
    <location>
        <begin position="371"/>
        <end position="387"/>
    </location>
</feature>
<dbReference type="PANTHER" id="PTHR37422:SF13">
    <property type="entry name" value="LIPOPOLYSACCHARIDE BIOSYNTHESIS PROTEIN PA4999-RELATED"/>
    <property type="match status" value="1"/>
</dbReference>
<feature type="transmembrane region" description="Helical" evidence="5">
    <location>
        <begin position="194"/>
        <end position="210"/>
    </location>
</feature>
<proteinExistence type="predicted"/>
<dbReference type="InterPro" id="IPR007016">
    <property type="entry name" value="O-antigen_ligase-rel_domated"/>
</dbReference>
<feature type="transmembrane region" description="Helical" evidence="5">
    <location>
        <begin position="309"/>
        <end position="331"/>
    </location>
</feature>
<evidence type="ECO:0000256" key="2">
    <source>
        <dbReference type="ARBA" id="ARBA00022692"/>
    </source>
</evidence>
<dbReference type="EMBL" id="FNDG01000028">
    <property type="protein sequence ID" value="SDI89823.1"/>
    <property type="molecule type" value="Genomic_DNA"/>
</dbReference>
<dbReference type="Proteomes" id="UP000198606">
    <property type="component" value="Unassembled WGS sequence"/>
</dbReference>
<comment type="subcellular location">
    <subcellularLocation>
        <location evidence="1">Membrane</location>
        <topology evidence="1">Multi-pass membrane protein</topology>
    </subcellularLocation>
</comment>
<feature type="transmembrane region" description="Helical" evidence="5">
    <location>
        <begin position="170"/>
        <end position="187"/>
    </location>
</feature>
<name>A0A1G8PBD2_9GAMM</name>
<evidence type="ECO:0000256" key="3">
    <source>
        <dbReference type="ARBA" id="ARBA00022989"/>
    </source>
</evidence>
<feature type="transmembrane region" description="Helical" evidence="5">
    <location>
        <begin position="237"/>
        <end position="258"/>
    </location>
</feature>
<keyword evidence="4 5" id="KW-0472">Membrane</keyword>
<accession>A0A1G8PBD2</accession>
<dbReference type="RefSeq" id="WP_244158261.1">
    <property type="nucleotide sequence ID" value="NZ_FNDG01000028.1"/>
</dbReference>
<dbReference type="STRING" id="29435.SAMN05216588_1289"/>